<proteinExistence type="predicted"/>
<comment type="caution">
    <text evidence="3">The sequence shown here is derived from an EMBL/GenBank/DDBJ whole genome shotgun (WGS) entry which is preliminary data.</text>
</comment>
<keyword evidence="2" id="KW-1133">Transmembrane helix</keyword>
<sequence length="223" mass="25262">MNKEKAMYYFKSKWVWAIAGAFLLIVISSSFFYLQGKSVSVAKVDEKMVTYDELVEEIDIKQSKLNAIETTIDEKTKERDQISDELEDNQEKYDRLNKIAKNEEEIQTKIEEKKDELTQLKADIVSNKNKLQELQGGVEEAKGEPIKLGAGHYTVGDDLPPGRYKIEPTQGSGNVFIDGWDGSSKLSETLGPNPDYHIPSYVFNAEVDDTMEINVPVKFTPVE</sequence>
<gene>
    <name evidence="3" type="ORF">GCM10008986_16970</name>
</gene>
<evidence type="ECO:0000256" key="1">
    <source>
        <dbReference type="SAM" id="Coils"/>
    </source>
</evidence>
<keyword evidence="4" id="KW-1185">Reference proteome</keyword>
<accession>A0ABN1B6U2</accession>
<keyword evidence="2" id="KW-0812">Transmembrane</keyword>
<organism evidence="3 4">
    <name type="scientific">Salinibacillus aidingensis</name>
    <dbReference type="NCBI Taxonomy" id="237684"/>
    <lineage>
        <taxon>Bacteria</taxon>
        <taxon>Bacillati</taxon>
        <taxon>Bacillota</taxon>
        <taxon>Bacilli</taxon>
        <taxon>Bacillales</taxon>
        <taxon>Bacillaceae</taxon>
        <taxon>Salinibacillus</taxon>
    </lineage>
</organism>
<feature type="coiled-coil region" evidence="1">
    <location>
        <begin position="51"/>
        <end position="130"/>
    </location>
</feature>
<feature type="transmembrane region" description="Helical" evidence="2">
    <location>
        <begin position="14"/>
        <end position="34"/>
    </location>
</feature>
<dbReference type="EMBL" id="BAAADO010000003">
    <property type="protein sequence ID" value="GAA0491453.1"/>
    <property type="molecule type" value="Genomic_DNA"/>
</dbReference>
<protein>
    <submittedName>
        <fullName evidence="3">Uncharacterized protein</fullName>
    </submittedName>
</protein>
<dbReference type="RefSeq" id="WP_343839761.1">
    <property type="nucleotide sequence ID" value="NZ_BAAADO010000003.1"/>
</dbReference>
<evidence type="ECO:0000313" key="3">
    <source>
        <dbReference type="EMBL" id="GAA0491453.1"/>
    </source>
</evidence>
<evidence type="ECO:0000256" key="2">
    <source>
        <dbReference type="SAM" id="Phobius"/>
    </source>
</evidence>
<name>A0ABN1B6U2_9BACI</name>
<keyword evidence="2" id="KW-0472">Membrane</keyword>
<dbReference type="Proteomes" id="UP001500880">
    <property type="component" value="Unassembled WGS sequence"/>
</dbReference>
<reference evidence="3 4" key="1">
    <citation type="journal article" date="2019" name="Int. J. Syst. Evol. Microbiol.">
        <title>The Global Catalogue of Microorganisms (GCM) 10K type strain sequencing project: providing services to taxonomists for standard genome sequencing and annotation.</title>
        <authorList>
            <consortium name="The Broad Institute Genomics Platform"/>
            <consortium name="The Broad Institute Genome Sequencing Center for Infectious Disease"/>
            <person name="Wu L."/>
            <person name="Ma J."/>
        </authorList>
    </citation>
    <scope>NUCLEOTIDE SEQUENCE [LARGE SCALE GENOMIC DNA]</scope>
    <source>
        <strain evidence="3 4">JCM 12389</strain>
    </source>
</reference>
<evidence type="ECO:0000313" key="4">
    <source>
        <dbReference type="Proteomes" id="UP001500880"/>
    </source>
</evidence>
<keyword evidence="1" id="KW-0175">Coiled coil</keyword>